<dbReference type="RefSeq" id="WP_027106358.1">
    <property type="nucleotide sequence ID" value="NZ_AUHP01000003.1"/>
</dbReference>
<proteinExistence type="inferred from homology"/>
<feature type="domain" description="ACT" evidence="2">
    <location>
        <begin position="4"/>
        <end position="78"/>
    </location>
</feature>
<dbReference type="PATRIC" id="fig|1122146.4.peg.151"/>
<dbReference type="HAMAP" id="MF_01054">
    <property type="entry name" value="UPF0237"/>
    <property type="match status" value="1"/>
</dbReference>
<dbReference type="eggNOG" id="COG3830">
    <property type="taxonomic scope" value="Bacteria"/>
</dbReference>
<dbReference type="PANTHER" id="PTHR34875">
    <property type="entry name" value="UPF0237 PROTEIN MJ1558"/>
    <property type="match status" value="1"/>
</dbReference>
<dbReference type="Gene3D" id="3.30.70.260">
    <property type="match status" value="1"/>
</dbReference>
<comment type="similarity">
    <text evidence="1">Belongs to the UPF0237 family.</text>
</comment>
<sequence length="89" mass="10005">MKAILTTVGKDKVGIIAAVSQWLATKEINIIDLSQTIMDDYFTMMMLVEVPQANVDFAQLQSELQDLSVELGVEINLRNAEIYDAMHFL</sequence>
<dbReference type="NCBIfam" id="NF001220">
    <property type="entry name" value="PRK00194.1"/>
    <property type="match status" value="1"/>
</dbReference>
<accession>A0A0R2KSW5</accession>
<dbReference type="Pfam" id="PF13740">
    <property type="entry name" value="ACT_6"/>
    <property type="match status" value="1"/>
</dbReference>
<dbReference type="OrthoDB" id="9803078at2"/>
<dbReference type="SUPFAM" id="SSF55021">
    <property type="entry name" value="ACT-like"/>
    <property type="match status" value="1"/>
</dbReference>
<name>A0A0R2KSW5_9LACO</name>
<dbReference type="InterPro" id="IPR022986">
    <property type="entry name" value="UPF0237_ACT"/>
</dbReference>
<evidence type="ECO:0000256" key="1">
    <source>
        <dbReference type="HAMAP-Rule" id="MF_01054"/>
    </source>
</evidence>
<evidence type="ECO:0000313" key="3">
    <source>
        <dbReference type="EMBL" id="KRN89236.1"/>
    </source>
</evidence>
<evidence type="ECO:0000259" key="2">
    <source>
        <dbReference type="PROSITE" id="PS51671"/>
    </source>
</evidence>
<reference evidence="3 4" key="1">
    <citation type="journal article" date="2015" name="Genome Announc.">
        <title>Expanding the biotechnology potential of lactobacilli through comparative genomics of 213 strains and associated genera.</title>
        <authorList>
            <person name="Sun Z."/>
            <person name="Harris H.M."/>
            <person name="McCann A."/>
            <person name="Guo C."/>
            <person name="Argimon S."/>
            <person name="Zhang W."/>
            <person name="Yang X."/>
            <person name="Jeffery I.B."/>
            <person name="Cooney J.C."/>
            <person name="Kagawa T.F."/>
            <person name="Liu W."/>
            <person name="Song Y."/>
            <person name="Salvetti E."/>
            <person name="Wrobel A."/>
            <person name="Rasinkangas P."/>
            <person name="Parkhill J."/>
            <person name="Rea M.C."/>
            <person name="O'Sullivan O."/>
            <person name="Ritari J."/>
            <person name="Douillard F.P."/>
            <person name="Paul Ross R."/>
            <person name="Yang R."/>
            <person name="Briner A.E."/>
            <person name="Felis G.E."/>
            <person name="de Vos W.M."/>
            <person name="Barrangou R."/>
            <person name="Klaenhammer T.R."/>
            <person name="Caufield P.W."/>
            <person name="Cui Y."/>
            <person name="Zhang H."/>
            <person name="O'Toole P.W."/>
        </authorList>
    </citation>
    <scope>NUCLEOTIDE SEQUENCE [LARGE SCALE GENOMIC DNA]</scope>
    <source>
        <strain evidence="3 4">DSM 22408</strain>
    </source>
</reference>
<dbReference type="InterPro" id="IPR050990">
    <property type="entry name" value="UPF0237/GcvR_regulator"/>
</dbReference>
<comment type="caution">
    <text evidence="3">The sequence shown here is derived from an EMBL/GenBank/DDBJ whole genome shotgun (WGS) entry which is preliminary data.</text>
</comment>
<dbReference type="CDD" id="cd04872">
    <property type="entry name" value="ACT_1ZPV"/>
    <property type="match status" value="1"/>
</dbReference>
<dbReference type="AlphaFoldDB" id="A0A0R2KSW5"/>
<dbReference type="EMBL" id="JQBZ01000017">
    <property type="protein sequence ID" value="KRN89236.1"/>
    <property type="molecule type" value="Genomic_DNA"/>
</dbReference>
<dbReference type="InterPro" id="IPR045865">
    <property type="entry name" value="ACT-like_dom_sf"/>
</dbReference>
<evidence type="ECO:0000313" key="4">
    <source>
        <dbReference type="Proteomes" id="UP000051500"/>
    </source>
</evidence>
<dbReference type="InterPro" id="IPR002912">
    <property type="entry name" value="ACT_dom"/>
</dbReference>
<gene>
    <name evidence="3" type="ORF">IV53_GL000149</name>
</gene>
<dbReference type="PROSITE" id="PS51671">
    <property type="entry name" value="ACT"/>
    <property type="match status" value="1"/>
</dbReference>
<keyword evidence="4" id="KW-1185">Reference proteome</keyword>
<protein>
    <recommendedName>
        <fullName evidence="1">UPF0237 protein IV53_GL000149</fullName>
    </recommendedName>
</protein>
<organism evidence="3 4">
    <name type="scientific">Ligilactobacillus ceti DSM 22408</name>
    <dbReference type="NCBI Taxonomy" id="1122146"/>
    <lineage>
        <taxon>Bacteria</taxon>
        <taxon>Bacillati</taxon>
        <taxon>Bacillota</taxon>
        <taxon>Bacilli</taxon>
        <taxon>Lactobacillales</taxon>
        <taxon>Lactobacillaceae</taxon>
        <taxon>Ligilactobacillus</taxon>
    </lineage>
</organism>
<dbReference type="STRING" id="1122146.IV53_GL000149"/>
<dbReference type="Proteomes" id="UP000051500">
    <property type="component" value="Unassembled WGS sequence"/>
</dbReference>
<dbReference type="PANTHER" id="PTHR34875:SF6">
    <property type="entry name" value="UPF0237 PROTEIN MJ1558"/>
    <property type="match status" value="1"/>
</dbReference>